<evidence type="ECO:0000259" key="7">
    <source>
        <dbReference type="Pfam" id="PF01602"/>
    </source>
</evidence>
<dbReference type="OrthoDB" id="10254310at2759"/>
<dbReference type="GO" id="GO:0030117">
    <property type="term" value="C:membrane coat"/>
    <property type="evidence" value="ECO:0007669"/>
    <property type="project" value="InterPro"/>
</dbReference>
<protein>
    <recommendedName>
        <fullName evidence="6">AP complex subunit beta</fullName>
    </recommendedName>
</protein>
<dbReference type="InterPro" id="IPR002553">
    <property type="entry name" value="Clathrin/coatomer_adapt-like_N"/>
</dbReference>
<dbReference type="Proteomes" id="UP000014760">
    <property type="component" value="Unassembled WGS sequence"/>
</dbReference>
<dbReference type="InterPro" id="IPR026739">
    <property type="entry name" value="AP_beta"/>
</dbReference>
<reference evidence="8 11" key="2">
    <citation type="journal article" date="2013" name="Nature">
        <title>Insights into bilaterian evolution from three spiralian genomes.</title>
        <authorList>
            <person name="Simakov O."/>
            <person name="Marletaz F."/>
            <person name="Cho S.J."/>
            <person name="Edsinger-Gonzales E."/>
            <person name="Havlak P."/>
            <person name="Hellsten U."/>
            <person name="Kuo D.H."/>
            <person name="Larsson T."/>
            <person name="Lv J."/>
            <person name="Arendt D."/>
            <person name="Savage R."/>
            <person name="Osoegawa K."/>
            <person name="de Jong P."/>
            <person name="Grimwood J."/>
            <person name="Chapman J.A."/>
            <person name="Shapiro H."/>
            <person name="Aerts A."/>
            <person name="Otillar R.P."/>
            <person name="Terry A.Y."/>
            <person name="Boore J.L."/>
            <person name="Grigoriev I.V."/>
            <person name="Lindberg D.R."/>
            <person name="Seaver E.C."/>
            <person name="Weisblat D.A."/>
            <person name="Putnam N.H."/>
            <person name="Rokhsar D.S."/>
        </authorList>
    </citation>
    <scope>NUCLEOTIDE SEQUENCE</scope>
    <source>
        <strain evidence="8 11">I ESC-2004</strain>
    </source>
</reference>
<feature type="domain" description="Clathrin/coatomer adaptor adaptin-like N-terminal" evidence="7">
    <location>
        <begin position="6"/>
        <end position="502"/>
    </location>
</feature>
<dbReference type="InterPro" id="IPR016342">
    <property type="entry name" value="AP_complex_bsu_1_2_4"/>
</dbReference>
<name>R7THZ4_CAPTE</name>
<evidence type="ECO:0000313" key="8">
    <source>
        <dbReference type="EMBL" id="ELT93324.1"/>
    </source>
</evidence>
<evidence type="ECO:0000256" key="1">
    <source>
        <dbReference type="ARBA" id="ARBA00004308"/>
    </source>
</evidence>
<organism evidence="8">
    <name type="scientific">Capitella teleta</name>
    <name type="common">Polychaete worm</name>
    <dbReference type="NCBI Taxonomy" id="283909"/>
    <lineage>
        <taxon>Eukaryota</taxon>
        <taxon>Metazoa</taxon>
        <taxon>Spiralia</taxon>
        <taxon>Lophotrochozoa</taxon>
        <taxon>Annelida</taxon>
        <taxon>Polychaeta</taxon>
        <taxon>Sedentaria</taxon>
        <taxon>Scolecida</taxon>
        <taxon>Capitellidae</taxon>
        <taxon>Capitella</taxon>
    </lineage>
</organism>
<dbReference type="EnsemblMetazoa" id="CapteT125197">
    <property type="protein sequence ID" value="CapteP125197"/>
    <property type="gene ID" value="CapteG125197"/>
</dbReference>
<gene>
    <name evidence="8" type="ORF">CAPTEDRAFT_125197</name>
    <name evidence="9" type="ORF">CAPTEDRAFT_93945</name>
</gene>
<comment type="subcellular location">
    <subcellularLocation>
        <location evidence="1">Endomembrane system</location>
    </subcellularLocation>
</comment>
<keyword evidence="4 6" id="KW-0653">Protein transport</keyword>
<dbReference type="GO" id="GO:0016192">
    <property type="term" value="P:vesicle-mediated transport"/>
    <property type="evidence" value="ECO:0007669"/>
    <property type="project" value="InterPro"/>
</dbReference>
<dbReference type="Pfam" id="PF01602">
    <property type="entry name" value="Adaptin_N"/>
    <property type="match status" value="1"/>
</dbReference>
<dbReference type="EMBL" id="KB309782">
    <property type="protein sequence ID" value="ELT93324.1"/>
    <property type="molecule type" value="Genomic_DNA"/>
</dbReference>
<dbReference type="GO" id="GO:0012505">
    <property type="term" value="C:endomembrane system"/>
    <property type="evidence" value="ECO:0007669"/>
    <property type="project" value="UniProtKB-SubCell"/>
</dbReference>
<dbReference type="HOGENOM" id="CLU_006320_4_2_1"/>
<proteinExistence type="inferred from homology"/>
<dbReference type="SUPFAM" id="SSF48371">
    <property type="entry name" value="ARM repeat"/>
    <property type="match status" value="1"/>
</dbReference>
<accession>R7THZ4</accession>
<dbReference type="InterPro" id="IPR016024">
    <property type="entry name" value="ARM-type_fold"/>
</dbReference>
<keyword evidence="3 6" id="KW-0813">Transport</keyword>
<dbReference type="EMBL" id="KB299405">
    <property type="protein sequence ID" value="ELU08038.1"/>
    <property type="molecule type" value="Genomic_DNA"/>
</dbReference>
<dbReference type="OMA" id="FLATAKC"/>
<evidence type="ECO:0000256" key="5">
    <source>
        <dbReference type="ARBA" id="ARBA00023136"/>
    </source>
</evidence>
<evidence type="ECO:0000313" key="10">
    <source>
        <dbReference type="EnsemblMetazoa" id="CapteP125197"/>
    </source>
</evidence>
<dbReference type="InterPro" id="IPR011989">
    <property type="entry name" value="ARM-like"/>
</dbReference>
<evidence type="ECO:0000313" key="9">
    <source>
        <dbReference type="EMBL" id="ELU08038.1"/>
    </source>
</evidence>
<dbReference type="GO" id="GO:0006886">
    <property type="term" value="P:intracellular protein transport"/>
    <property type="evidence" value="ECO:0007669"/>
    <property type="project" value="InterPro"/>
</dbReference>
<dbReference type="PANTHER" id="PTHR11134">
    <property type="entry name" value="ADAPTOR COMPLEX SUBUNIT BETA FAMILY MEMBER"/>
    <property type="match status" value="1"/>
</dbReference>
<keyword evidence="11" id="KW-1185">Reference proteome</keyword>
<dbReference type="AlphaFoldDB" id="R7THZ4"/>
<dbReference type="EMBL" id="AMQN01021973">
    <property type="status" value="NOT_ANNOTATED_CDS"/>
    <property type="molecule type" value="Genomic_DNA"/>
</dbReference>
<evidence type="ECO:0000256" key="3">
    <source>
        <dbReference type="ARBA" id="ARBA00022448"/>
    </source>
</evidence>
<reference evidence="10" key="3">
    <citation type="submission" date="2015-06" db="UniProtKB">
        <authorList>
            <consortium name="EnsemblMetazoa"/>
        </authorList>
    </citation>
    <scope>IDENTIFICATION</scope>
</reference>
<sequence length="511" mass="57932">MNNKQKYCLVFQIQTLTNSGTDTKALFPAVVKHLASTDLLTKKLTAWFVCQHGDQSDLILLAINSLVIDCKDPNPMVRGLALRSLSSLPQGNLIEYWLNPLLLSLQDSSAYVRRVAVVACSKLHQLDPSYVQDNNIVNILYGMVRDSDQIVVVNCLNALDDILKEERGIVVNRSMAFYLLNKLKTFSEWNLISVFTYLQRYQPKAVEEKIDIMNIVDEFLKSSNSAVLLVVIQYLLHLVAAMPHLRGEVFKRGHQPMLNCLKLGNAELSYVLLNYIDSIILENVATLRLHHKYFYIKYNEPVYLKIKKLKMIPLLACDENMDDIIEELTLCCVDLDPKVTCEAINSLGKLVQHNAKTSDHVISKLLGLFDSKEPHVTCEVLKVFQGMDVQHNGQLTRLMESVEQNLDSINLDEGREALLWLLSLHAKQWSTSPYILQTICKRCEDDTSSRLNASLLNCAVRLFLQKPAECQGILGEILEKCLGNTDMDVRDQALFFYQLLKVGADEAKKIV</sequence>
<comment type="similarity">
    <text evidence="2 6">Belongs to the adaptor complexes large subunit family.</text>
</comment>
<dbReference type="Gene3D" id="1.25.10.10">
    <property type="entry name" value="Leucine-rich Repeat Variant"/>
    <property type="match status" value="1"/>
</dbReference>
<keyword evidence="5 6" id="KW-0472">Membrane</keyword>
<reference evidence="11" key="1">
    <citation type="submission" date="2012-12" db="EMBL/GenBank/DDBJ databases">
        <authorList>
            <person name="Hellsten U."/>
            <person name="Grimwood J."/>
            <person name="Chapman J.A."/>
            <person name="Shapiro H."/>
            <person name="Aerts A."/>
            <person name="Otillar R.P."/>
            <person name="Terry A.Y."/>
            <person name="Boore J.L."/>
            <person name="Simakov O."/>
            <person name="Marletaz F."/>
            <person name="Cho S.-J."/>
            <person name="Edsinger-Gonzales E."/>
            <person name="Havlak P."/>
            <person name="Kuo D.-H."/>
            <person name="Larsson T."/>
            <person name="Lv J."/>
            <person name="Arendt D."/>
            <person name="Savage R."/>
            <person name="Osoegawa K."/>
            <person name="de Jong P."/>
            <person name="Lindberg D.R."/>
            <person name="Seaver E.C."/>
            <person name="Weisblat D.A."/>
            <person name="Putnam N.H."/>
            <person name="Grigoriev I.V."/>
            <person name="Rokhsar D.S."/>
        </authorList>
    </citation>
    <scope>NUCLEOTIDE SEQUENCE</scope>
    <source>
        <strain evidence="11">I ESC-2004</strain>
    </source>
</reference>
<dbReference type="PIRSF" id="PIRSF002291">
    <property type="entry name" value="AP_complex_beta"/>
    <property type="match status" value="1"/>
</dbReference>
<evidence type="ECO:0000256" key="6">
    <source>
        <dbReference type="PIRNR" id="PIRNR002291"/>
    </source>
</evidence>
<evidence type="ECO:0000256" key="4">
    <source>
        <dbReference type="ARBA" id="ARBA00022927"/>
    </source>
</evidence>
<evidence type="ECO:0000256" key="2">
    <source>
        <dbReference type="ARBA" id="ARBA00006613"/>
    </source>
</evidence>
<dbReference type="STRING" id="283909.R7THZ4"/>
<dbReference type="EnsemblMetazoa" id="CapteT93945">
    <property type="protein sequence ID" value="CapteP93945"/>
    <property type="gene ID" value="CapteG93945"/>
</dbReference>
<dbReference type="EMBL" id="AMQN01012830">
    <property type="status" value="NOT_ANNOTATED_CDS"/>
    <property type="molecule type" value="Genomic_DNA"/>
</dbReference>
<dbReference type="GO" id="GO:0030276">
    <property type="term" value="F:clathrin binding"/>
    <property type="evidence" value="ECO:0007669"/>
    <property type="project" value="InterPro"/>
</dbReference>
<evidence type="ECO:0000313" key="11">
    <source>
        <dbReference type="Proteomes" id="UP000014760"/>
    </source>
</evidence>